<evidence type="ECO:0000313" key="2">
    <source>
        <dbReference type="WBParaSite" id="SPAL_0000005000.1"/>
    </source>
</evidence>
<proteinExistence type="predicted"/>
<evidence type="ECO:0000313" key="1">
    <source>
        <dbReference type="Proteomes" id="UP000046392"/>
    </source>
</evidence>
<accession>A0A0N5B1U9</accession>
<organism evidence="1 2">
    <name type="scientific">Strongyloides papillosus</name>
    <name type="common">Intestinal threadworm</name>
    <dbReference type="NCBI Taxonomy" id="174720"/>
    <lineage>
        <taxon>Eukaryota</taxon>
        <taxon>Metazoa</taxon>
        <taxon>Ecdysozoa</taxon>
        <taxon>Nematoda</taxon>
        <taxon>Chromadorea</taxon>
        <taxon>Rhabditida</taxon>
        <taxon>Tylenchina</taxon>
        <taxon>Panagrolaimomorpha</taxon>
        <taxon>Strongyloidoidea</taxon>
        <taxon>Strongyloididae</taxon>
        <taxon>Strongyloides</taxon>
    </lineage>
</organism>
<name>A0A0N5B1U9_STREA</name>
<dbReference type="AlphaFoldDB" id="A0A0N5B1U9"/>
<dbReference type="WBParaSite" id="SPAL_0000005000.1">
    <property type="protein sequence ID" value="SPAL_0000005000.1"/>
    <property type="gene ID" value="SPAL_0000005000"/>
</dbReference>
<dbReference type="Proteomes" id="UP000046392">
    <property type="component" value="Unplaced"/>
</dbReference>
<sequence>MYDKFGKKINGREEINEKIVYVNTIAREVNEASNTHSTSYVSLKNSIEKYLNMKHMFPYIQFSHPRDQNIIDSCLNGLAYRTLYNNSKKLLAMNVYVDDVSMNTAIGSYSDNNNITNVSYSIPNVVRQRSTPDTIQPFVVTLSENAKKDSYKEILKIIKKEFKDLKVRVGTEIVPCVLFMLKGNNVAVNAVLKLSGSFSPLSLSAVDALYQLPMQIYITYKFKYKQLIYISLKL</sequence>
<protein>
    <submittedName>
        <fullName evidence="2">THUMP domain-containing protein</fullName>
    </submittedName>
</protein>
<keyword evidence="1" id="KW-1185">Reference proteome</keyword>
<reference evidence="2" key="1">
    <citation type="submission" date="2017-02" db="UniProtKB">
        <authorList>
            <consortium name="WormBaseParasite"/>
        </authorList>
    </citation>
    <scope>IDENTIFICATION</scope>
</reference>